<dbReference type="PANTHER" id="PTHR48032:SF10">
    <property type="entry name" value="RNA-BINDING PROTEIN MUSASHI HOMOLOG 2"/>
    <property type="match status" value="1"/>
</dbReference>
<dbReference type="Pfam" id="PF00076">
    <property type="entry name" value="RRM_1"/>
    <property type="match status" value="1"/>
</dbReference>
<dbReference type="SUPFAM" id="SSF54928">
    <property type="entry name" value="RNA-binding domain, RBD"/>
    <property type="match status" value="1"/>
</dbReference>
<dbReference type="GO" id="GO:0003729">
    <property type="term" value="F:mRNA binding"/>
    <property type="evidence" value="ECO:0007669"/>
    <property type="project" value="TreeGrafter"/>
</dbReference>
<gene>
    <name evidence="4" type="ORF">MDA_GLEAN10007868</name>
</gene>
<dbReference type="GO" id="GO:0007417">
    <property type="term" value="P:central nervous system development"/>
    <property type="evidence" value="ECO:0007669"/>
    <property type="project" value="TreeGrafter"/>
</dbReference>
<dbReference type="GO" id="GO:0006417">
    <property type="term" value="P:regulation of translation"/>
    <property type="evidence" value="ECO:0007669"/>
    <property type="project" value="TreeGrafter"/>
</dbReference>
<dbReference type="InterPro" id="IPR000504">
    <property type="entry name" value="RRM_dom"/>
</dbReference>
<keyword evidence="2" id="KW-0694">RNA-binding</keyword>
<dbReference type="GO" id="GO:0005737">
    <property type="term" value="C:cytoplasm"/>
    <property type="evidence" value="ECO:0007669"/>
    <property type="project" value="TreeGrafter"/>
</dbReference>
<evidence type="ECO:0000256" key="1">
    <source>
        <dbReference type="ARBA" id="ARBA00022737"/>
    </source>
</evidence>
<keyword evidence="1" id="KW-0677">Repeat</keyword>
<accession>L5M6V7</accession>
<dbReference type="PANTHER" id="PTHR48032">
    <property type="entry name" value="RNA-BINDING PROTEIN MUSASHI HOMOLOG RBP6"/>
    <property type="match status" value="1"/>
</dbReference>
<reference evidence="5" key="1">
    <citation type="journal article" date="2013" name="Science">
        <title>Comparative analysis of bat genomes provides insight into the evolution of flight and immunity.</title>
        <authorList>
            <person name="Zhang G."/>
            <person name="Cowled C."/>
            <person name="Shi Z."/>
            <person name="Huang Z."/>
            <person name="Bishop-Lilly K.A."/>
            <person name="Fang X."/>
            <person name="Wynne J.W."/>
            <person name="Xiong Z."/>
            <person name="Baker M.L."/>
            <person name="Zhao W."/>
            <person name="Tachedjian M."/>
            <person name="Zhu Y."/>
            <person name="Zhou P."/>
            <person name="Jiang X."/>
            <person name="Ng J."/>
            <person name="Yang L."/>
            <person name="Wu L."/>
            <person name="Xiao J."/>
            <person name="Feng Y."/>
            <person name="Chen Y."/>
            <person name="Sun X."/>
            <person name="Zhang Y."/>
            <person name="Marsh G.A."/>
            <person name="Crameri G."/>
            <person name="Broder C.C."/>
            <person name="Frey K.G."/>
            <person name="Wang L.F."/>
            <person name="Wang J."/>
        </authorList>
    </citation>
    <scope>NUCLEOTIDE SEQUENCE [LARGE SCALE GENOMIC DNA]</scope>
</reference>
<dbReference type="Gene3D" id="3.30.70.330">
    <property type="match status" value="1"/>
</dbReference>
<feature type="domain" description="RRM" evidence="3">
    <location>
        <begin position="8"/>
        <end position="51"/>
    </location>
</feature>
<sequence length="131" mass="13958">MVTRTKKIFVGGLSANTVVEDVKQYFEQFGKVGSASECPDALDQSLEVAAVAPAFATAVSFKSRALELGHQDGSEIRQELRWKSPACGWHSAHVPAGADRVAFERGGAGICWPLGAGAGSWRWQKLGGIRA</sequence>
<organism evidence="4 5">
    <name type="scientific">Myotis davidii</name>
    <name type="common">David's myotis</name>
    <dbReference type="NCBI Taxonomy" id="225400"/>
    <lineage>
        <taxon>Eukaryota</taxon>
        <taxon>Metazoa</taxon>
        <taxon>Chordata</taxon>
        <taxon>Craniata</taxon>
        <taxon>Vertebrata</taxon>
        <taxon>Euteleostomi</taxon>
        <taxon>Mammalia</taxon>
        <taxon>Eutheria</taxon>
        <taxon>Laurasiatheria</taxon>
        <taxon>Chiroptera</taxon>
        <taxon>Yangochiroptera</taxon>
        <taxon>Vespertilionidae</taxon>
        <taxon>Myotis</taxon>
    </lineage>
</organism>
<dbReference type="InterPro" id="IPR012677">
    <property type="entry name" value="Nucleotide-bd_a/b_plait_sf"/>
</dbReference>
<evidence type="ECO:0000313" key="5">
    <source>
        <dbReference type="Proteomes" id="UP000010556"/>
    </source>
</evidence>
<dbReference type="AlphaFoldDB" id="L5M6V7"/>
<evidence type="ECO:0000259" key="3">
    <source>
        <dbReference type="Pfam" id="PF00076"/>
    </source>
</evidence>
<dbReference type="Proteomes" id="UP000010556">
    <property type="component" value="Unassembled WGS sequence"/>
</dbReference>
<proteinExistence type="predicted"/>
<dbReference type="EMBL" id="KB103341">
    <property type="protein sequence ID" value="ELK34116.1"/>
    <property type="molecule type" value="Genomic_DNA"/>
</dbReference>
<protein>
    <submittedName>
        <fullName evidence="4">RNA-binding protein Musashi like protein 2</fullName>
    </submittedName>
</protein>
<dbReference type="InterPro" id="IPR035979">
    <property type="entry name" value="RBD_domain_sf"/>
</dbReference>
<evidence type="ECO:0000256" key="2">
    <source>
        <dbReference type="ARBA" id="ARBA00022884"/>
    </source>
</evidence>
<keyword evidence="5" id="KW-1185">Reference proteome</keyword>
<name>L5M6V7_MYODS</name>
<evidence type="ECO:0000313" key="4">
    <source>
        <dbReference type="EMBL" id="ELK34116.1"/>
    </source>
</evidence>